<keyword evidence="1" id="KW-0813">Transport</keyword>
<dbReference type="AlphaFoldDB" id="A0AAD5G7A4"/>
<evidence type="ECO:0000256" key="1">
    <source>
        <dbReference type="ARBA" id="ARBA00022448"/>
    </source>
</evidence>
<protein>
    <recommendedName>
        <fullName evidence="5">Agenet domain-containing protein</fullName>
    </recommendedName>
</protein>
<organism evidence="6 7">
    <name type="scientific">Ambrosia artemisiifolia</name>
    <name type="common">Common ragweed</name>
    <dbReference type="NCBI Taxonomy" id="4212"/>
    <lineage>
        <taxon>Eukaryota</taxon>
        <taxon>Viridiplantae</taxon>
        <taxon>Streptophyta</taxon>
        <taxon>Embryophyta</taxon>
        <taxon>Tracheophyta</taxon>
        <taxon>Spermatophyta</taxon>
        <taxon>Magnoliopsida</taxon>
        <taxon>eudicotyledons</taxon>
        <taxon>Gunneridae</taxon>
        <taxon>Pentapetalae</taxon>
        <taxon>asterids</taxon>
        <taxon>campanulids</taxon>
        <taxon>Asterales</taxon>
        <taxon>Asteraceae</taxon>
        <taxon>Asteroideae</taxon>
        <taxon>Heliantheae alliance</taxon>
        <taxon>Heliantheae</taxon>
        <taxon>Ambrosia</taxon>
    </lineage>
</organism>
<name>A0AAD5G7A4_AMBAR</name>
<dbReference type="InterPro" id="IPR007930">
    <property type="entry name" value="DUF724"/>
</dbReference>
<dbReference type="InterPro" id="IPR008395">
    <property type="entry name" value="Agenet-like_dom"/>
</dbReference>
<dbReference type="PANTHER" id="PTHR31917:SF114">
    <property type="entry name" value="AGENET-LIKE DOMAIN-CONTAINING PROTEIN"/>
    <property type="match status" value="1"/>
</dbReference>
<dbReference type="PANTHER" id="PTHR31917">
    <property type="entry name" value="AGENET DOMAIN-CONTAINING PROTEIN-RELATED"/>
    <property type="match status" value="1"/>
</dbReference>
<evidence type="ECO:0000259" key="5">
    <source>
        <dbReference type="SMART" id="SM00743"/>
    </source>
</evidence>
<evidence type="ECO:0000256" key="3">
    <source>
        <dbReference type="SAM" id="Coils"/>
    </source>
</evidence>
<evidence type="ECO:0000313" key="7">
    <source>
        <dbReference type="Proteomes" id="UP001206925"/>
    </source>
</evidence>
<feature type="region of interest" description="Disordered" evidence="4">
    <location>
        <begin position="206"/>
        <end position="265"/>
    </location>
</feature>
<feature type="domain" description="Agenet" evidence="5">
    <location>
        <begin position="98"/>
        <end position="159"/>
    </location>
</feature>
<reference evidence="6" key="1">
    <citation type="submission" date="2022-06" db="EMBL/GenBank/DDBJ databases">
        <title>Uncovering the hologenomic basis of an extraordinary plant invasion.</title>
        <authorList>
            <person name="Bieker V.C."/>
            <person name="Martin M.D."/>
            <person name="Gilbert T."/>
            <person name="Hodgins K."/>
            <person name="Battlay P."/>
            <person name="Petersen B."/>
            <person name="Wilson J."/>
        </authorList>
    </citation>
    <scope>NUCLEOTIDE SEQUENCE</scope>
    <source>
        <strain evidence="6">AA19_3_7</strain>
        <tissue evidence="6">Leaf</tissue>
    </source>
</reference>
<keyword evidence="3" id="KW-0175">Coiled coil</keyword>
<gene>
    <name evidence="6" type="ORF">M8C21_028102</name>
</gene>
<evidence type="ECO:0000256" key="4">
    <source>
        <dbReference type="SAM" id="MobiDB-lite"/>
    </source>
</evidence>
<evidence type="ECO:0000256" key="2">
    <source>
        <dbReference type="ARBA" id="ARBA00022604"/>
    </source>
</evidence>
<dbReference type="EMBL" id="JAMZMK010010550">
    <property type="protein sequence ID" value="KAI7731097.1"/>
    <property type="molecule type" value="Genomic_DNA"/>
</dbReference>
<dbReference type="InterPro" id="IPR014002">
    <property type="entry name" value="Agenet_dom_plant"/>
</dbReference>
<proteinExistence type="predicted"/>
<dbReference type="Pfam" id="PF05641">
    <property type="entry name" value="Agenet"/>
    <property type="match status" value="1"/>
</dbReference>
<sequence length="502" mass="57371">MANSYSLTKGSTVEVRCEEVELEGAWYVATILDQLLTTKLHRNHKKKKVSYLIKYHTLFFKQHDHDDDDFLLPLTDVVDPSFIRPSPPPNEDNNNISKEFEVGDVVDAYHRDGWWIGVVKTVIINQPQLNNYIVSFQDPLHQELVFEKSNLRFHVDWVDSRWIIPPKQTLKQLAAGDGIATDNNVLSVAQMTEEALLPSSSAKIKAVSRKRSKSDSAAKSSRAKRIQPSPGGKGNTKVTVSVMETSRSDDIHQSSPPETIITRTHELKDSMVHRNRKKGRPPKLVVEKPVGLLQGSSCFSPPDHHGNSLSQASAGTTSDYQQDWPFIKRFPIWDAIELYSQKPHFSPLMTRKEEFREGLAIGYMVTFWNLAQRLSDLQLNDPADELNNILETLCDLEIHGFDVGPIRNRLNDLLSLKSKVSQHEDTCKKVEKELQKCKHEKSQMEKEIDQYKTEMRVLKLKTKRAVNMWKRKVGEVTRLRSKRILICNQISDWKLAFGKLAA</sequence>
<dbReference type="CDD" id="cd20405">
    <property type="entry name" value="Tudor_Agenet_AtDUF_rpt1_3"/>
    <property type="match status" value="1"/>
</dbReference>
<feature type="coiled-coil region" evidence="3">
    <location>
        <begin position="413"/>
        <end position="461"/>
    </location>
</feature>
<feature type="non-terminal residue" evidence="6">
    <location>
        <position position="1"/>
    </location>
</feature>
<dbReference type="CDD" id="cd20406">
    <property type="entry name" value="Tudor_Agenet_AtDUF_rpt2_4"/>
    <property type="match status" value="1"/>
</dbReference>
<dbReference type="Pfam" id="PF05266">
    <property type="entry name" value="DUF724"/>
    <property type="match status" value="1"/>
</dbReference>
<dbReference type="Proteomes" id="UP001206925">
    <property type="component" value="Unassembled WGS sequence"/>
</dbReference>
<keyword evidence="2" id="KW-0341">Growth regulation</keyword>
<keyword evidence="7" id="KW-1185">Reference proteome</keyword>
<feature type="domain" description="Agenet" evidence="5">
    <location>
        <begin position="5"/>
        <end position="91"/>
    </location>
</feature>
<dbReference type="SMART" id="SM00743">
    <property type="entry name" value="Agenet"/>
    <property type="match status" value="2"/>
</dbReference>
<comment type="caution">
    <text evidence="6">The sequence shown here is derived from an EMBL/GenBank/DDBJ whole genome shotgun (WGS) entry which is preliminary data.</text>
</comment>
<accession>A0AAD5G7A4</accession>
<feature type="compositionally biased region" description="Polar residues" evidence="4">
    <location>
        <begin position="236"/>
        <end position="245"/>
    </location>
</feature>
<evidence type="ECO:0000313" key="6">
    <source>
        <dbReference type="EMBL" id="KAI7731097.1"/>
    </source>
</evidence>